<dbReference type="GO" id="GO:0008690">
    <property type="term" value="F:3-deoxy-manno-octulosonate cytidylyltransferase activity"/>
    <property type="evidence" value="ECO:0007669"/>
    <property type="project" value="UniProtKB-EC"/>
</dbReference>
<dbReference type="NCBIfam" id="NF003952">
    <property type="entry name" value="PRK05450.1-5"/>
    <property type="match status" value="1"/>
</dbReference>
<keyword evidence="6" id="KW-1185">Reference proteome</keyword>
<evidence type="ECO:0000313" key="5">
    <source>
        <dbReference type="EMBL" id="MBN2963747.1"/>
    </source>
</evidence>
<dbReference type="PANTHER" id="PTHR42866">
    <property type="entry name" value="3-DEOXY-MANNO-OCTULOSONATE CYTIDYLYLTRANSFERASE"/>
    <property type="match status" value="1"/>
</dbReference>
<dbReference type="RefSeq" id="WP_205458187.1">
    <property type="nucleotide sequence ID" value="NZ_JAFHKK010000004.1"/>
</dbReference>
<dbReference type="InterPro" id="IPR003329">
    <property type="entry name" value="Cytidylyl_trans"/>
</dbReference>
<dbReference type="HAMAP" id="MF_00057">
    <property type="entry name" value="KdsB"/>
    <property type="match status" value="1"/>
</dbReference>
<comment type="caution">
    <text evidence="5">The sequence shown here is derived from an EMBL/GenBank/DDBJ whole genome shotgun (WGS) entry which is preliminary data.</text>
</comment>
<organism evidence="5 6">
    <name type="scientific">Sulfurospirillum tamanense</name>
    <dbReference type="NCBI Taxonomy" id="2813362"/>
    <lineage>
        <taxon>Bacteria</taxon>
        <taxon>Pseudomonadati</taxon>
        <taxon>Campylobacterota</taxon>
        <taxon>Epsilonproteobacteria</taxon>
        <taxon>Campylobacterales</taxon>
        <taxon>Sulfurospirillaceae</taxon>
        <taxon>Sulfurospirillum</taxon>
    </lineage>
</organism>
<dbReference type="SUPFAM" id="SSF53448">
    <property type="entry name" value="Nucleotide-diphospho-sugar transferases"/>
    <property type="match status" value="1"/>
</dbReference>
<evidence type="ECO:0000256" key="2">
    <source>
        <dbReference type="ARBA" id="ARBA00022695"/>
    </source>
</evidence>
<gene>
    <name evidence="4 5" type="primary">kdsB</name>
    <name evidence="5" type="ORF">JWV37_03050</name>
</gene>
<keyword evidence="4" id="KW-0963">Cytoplasm</keyword>
<keyword evidence="1 4" id="KW-0808">Transferase</keyword>
<dbReference type="EC" id="2.7.7.38" evidence="4"/>
<evidence type="ECO:0000256" key="1">
    <source>
        <dbReference type="ARBA" id="ARBA00022679"/>
    </source>
</evidence>
<keyword evidence="2 4" id="KW-0548">Nucleotidyltransferase</keyword>
<dbReference type="EMBL" id="JAFHKK010000004">
    <property type="protein sequence ID" value="MBN2963747.1"/>
    <property type="molecule type" value="Genomic_DNA"/>
</dbReference>
<evidence type="ECO:0000256" key="4">
    <source>
        <dbReference type="HAMAP-Rule" id="MF_00057"/>
    </source>
</evidence>
<dbReference type="InterPro" id="IPR029044">
    <property type="entry name" value="Nucleotide-diphossugar_trans"/>
</dbReference>
<keyword evidence="3 4" id="KW-0448">Lipopolysaccharide biosynthesis</keyword>
<comment type="pathway">
    <text evidence="4">Nucleotide-sugar biosynthesis; CMP-3-deoxy-D-manno-octulosonate biosynthesis; CMP-3-deoxy-D-manno-octulosonate from 3-deoxy-D-manno-octulosonate and CTP: step 1/1.</text>
</comment>
<comment type="similarity">
    <text evidence="4">Belongs to the KdsB family.</text>
</comment>
<reference evidence="6" key="2">
    <citation type="submission" date="2021-02" db="EMBL/GenBank/DDBJ databases">
        <title>Sulfurospirillum tamanensis sp. nov.</title>
        <authorList>
            <person name="Merkel A.Y."/>
        </authorList>
    </citation>
    <scope>NUCLEOTIDE SEQUENCE [LARGE SCALE GENOMIC DNA]</scope>
    <source>
        <strain evidence="6">T05b</strain>
    </source>
</reference>
<dbReference type="CDD" id="cd02517">
    <property type="entry name" value="CMP-KDO-Synthetase"/>
    <property type="match status" value="1"/>
</dbReference>
<proteinExistence type="inferred from homology"/>
<dbReference type="Proteomes" id="UP000703590">
    <property type="component" value="Unassembled WGS sequence"/>
</dbReference>
<reference evidence="5 6" key="3">
    <citation type="submission" date="2021-02" db="EMBL/GenBank/DDBJ databases">
        <authorList>
            <person name="Merkel A.Y."/>
        </authorList>
    </citation>
    <scope>NUCLEOTIDE SEQUENCE [LARGE SCALE GENOMIC DNA]</scope>
    <source>
        <strain evidence="5 6">T05b</strain>
    </source>
</reference>
<comment type="catalytic activity">
    <reaction evidence="4">
        <text>3-deoxy-alpha-D-manno-oct-2-ulosonate + CTP = CMP-3-deoxy-beta-D-manno-octulosonate + diphosphate</text>
        <dbReference type="Rhea" id="RHEA:23448"/>
        <dbReference type="ChEBI" id="CHEBI:33019"/>
        <dbReference type="ChEBI" id="CHEBI:37563"/>
        <dbReference type="ChEBI" id="CHEBI:85986"/>
        <dbReference type="ChEBI" id="CHEBI:85987"/>
        <dbReference type="EC" id="2.7.7.38"/>
    </reaction>
</comment>
<evidence type="ECO:0000256" key="3">
    <source>
        <dbReference type="ARBA" id="ARBA00022985"/>
    </source>
</evidence>
<evidence type="ECO:0000313" key="6">
    <source>
        <dbReference type="Proteomes" id="UP000703590"/>
    </source>
</evidence>
<protein>
    <recommendedName>
        <fullName evidence="4">3-deoxy-manno-octulosonate cytidylyltransferase</fullName>
        <ecNumber evidence="4">2.7.7.38</ecNumber>
    </recommendedName>
    <alternativeName>
        <fullName evidence="4">CMP-2-keto-3-deoxyoctulosonic acid synthase</fullName>
        <shortName evidence="4">CKS</shortName>
        <shortName evidence="4">CMP-KDO synthase</shortName>
    </alternativeName>
</protein>
<reference evidence="5 6" key="1">
    <citation type="submission" date="2021-02" db="EMBL/GenBank/DDBJ databases">
        <title>Sulfurospirillum tamanensis sp. nov.</title>
        <authorList>
            <person name="Frolova A."/>
            <person name="Merkel A."/>
            <person name="Slobodkin A."/>
        </authorList>
    </citation>
    <scope>NUCLEOTIDE SEQUENCE [LARGE SCALE GENOMIC DNA]</scope>
    <source>
        <strain evidence="5 6">T05b</strain>
    </source>
</reference>
<name>A0ABS2WPX4_9BACT</name>
<dbReference type="PANTHER" id="PTHR42866:SF2">
    <property type="entry name" value="3-DEOXY-MANNO-OCTULOSONATE CYTIDYLYLTRANSFERASE, MITOCHONDRIAL"/>
    <property type="match status" value="1"/>
</dbReference>
<sequence length="239" mass="26183">MIIIPARLASTRFPEKILAPIHGVPMVIATAKRVQSVDRVAIAADDPQVVNLAKSYGFEAVLTASSHQSGTDRINEAATLLGLNEEEVVINVQGDEPFIEPEIIALLQKRVHAIAHLPWAMASCHKAITAQEAADPNLVKVVLSHVNEALYFSRSPIPYDRDKAGAPYWGHLGLYGFTRATLRAFCALPPAPLEHIEKLEQLRALYHGRTIAMVEVVSQSFGIDTPKDLEKALKLFPSK</sequence>
<comment type="function">
    <text evidence="4">Activates KDO (a required 8-carbon sugar) for incorporation into bacterial lipopolysaccharide in Gram-negative bacteria.</text>
</comment>
<comment type="subcellular location">
    <subcellularLocation>
        <location evidence="4">Cytoplasm</location>
    </subcellularLocation>
</comment>
<dbReference type="NCBIfam" id="TIGR00466">
    <property type="entry name" value="kdsB"/>
    <property type="match status" value="1"/>
</dbReference>
<dbReference type="Pfam" id="PF02348">
    <property type="entry name" value="CTP_transf_3"/>
    <property type="match status" value="1"/>
</dbReference>
<dbReference type="InterPro" id="IPR004528">
    <property type="entry name" value="KdsB"/>
</dbReference>
<accession>A0ABS2WPX4</accession>
<dbReference type="Gene3D" id="3.90.550.10">
    <property type="entry name" value="Spore Coat Polysaccharide Biosynthesis Protein SpsA, Chain A"/>
    <property type="match status" value="1"/>
</dbReference>